<dbReference type="SUPFAM" id="SSF82051">
    <property type="entry name" value="Obg GTP-binding protein N-terminal domain"/>
    <property type="match status" value="1"/>
</dbReference>
<evidence type="ECO:0000259" key="6">
    <source>
        <dbReference type="PROSITE" id="PS51710"/>
    </source>
</evidence>
<dbReference type="Gene3D" id="3.40.50.300">
    <property type="entry name" value="P-loop containing nucleotide triphosphate hydrolases"/>
    <property type="match status" value="1"/>
</dbReference>
<dbReference type="GO" id="GO:0005739">
    <property type="term" value="C:mitochondrion"/>
    <property type="evidence" value="ECO:0007669"/>
    <property type="project" value="TreeGrafter"/>
</dbReference>
<dbReference type="GO" id="GO:0003924">
    <property type="term" value="F:GTPase activity"/>
    <property type="evidence" value="ECO:0007669"/>
    <property type="project" value="InterPro"/>
</dbReference>
<dbReference type="InterPro" id="IPR031167">
    <property type="entry name" value="G_OBG"/>
</dbReference>
<name>A0AAJ7UK16_PETMA</name>
<dbReference type="PROSITE" id="PS51883">
    <property type="entry name" value="OBG"/>
    <property type="match status" value="1"/>
</dbReference>
<sequence length="406" mass="43059">MAARVCSPCLSAVAGRGWAQRSAHRALLTLRASLGVTRKALCETAKSRGQRHRRERRQMTEKQLARWFVDERTVKVSGGRGGDGMCAFHSEPRKEFGGPDGGNGGRGGDVIMVADRMVRSLSGVSRLYRGHDGTSGASDKCFGRNGKDKFLHVPVGTVVREAGSLVADLNEQGEEVVVARGGVGGRGNHSFLTNDNRAPTTAEKGTEGEERTLKLEIRTMAHFGLVGFPNAGKSSLLRALTNARPAVGDYPFTTLHPHVGIVEYRDYTQIAVADIPGIVVGAHVGRGLGLSFLRHVERCRALLCVVDLSAAAPARRLFELRRELALHEPSLALAPHAVVGAKLDLPGARDALTRLADELAADEEGGGGGGAAAAAVVVGVSAKTGENVGRLAAFLRREFDGAEEEE</sequence>
<gene>
    <name evidence="9 10 11 12 13 14" type="primary">MTG2</name>
</gene>
<evidence type="ECO:0000256" key="3">
    <source>
        <dbReference type="ARBA" id="ARBA00022741"/>
    </source>
</evidence>
<dbReference type="InterPro" id="IPR006169">
    <property type="entry name" value="GTP1_OBG_dom"/>
</dbReference>
<keyword evidence="2" id="KW-0690">Ribosome biogenesis</keyword>
<accession>A0AAJ7UK16</accession>
<comment type="similarity">
    <text evidence="1">Belongs to the TRAFAC class OBG-HflX-like GTPase superfamily. OBG GTPase family.</text>
</comment>
<dbReference type="CDD" id="cd01898">
    <property type="entry name" value="Obg"/>
    <property type="match status" value="1"/>
</dbReference>
<dbReference type="InterPro" id="IPR006073">
    <property type="entry name" value="GTP-bd"/>
</dbReference>
<evidence type="ECO:0000313" key="12">
    <source>
        <dbReference type="RefSeq" id="XP_032836149.1"/>
    </source>
</evidence>
<protein>
    <submittedName>
        <fullName evidence="9 10">Mitochondrial ribosome-associated GTPase 2</fullName>
    </submittedName>
</protein>
<dbReference type="Proteomes" id="UP001318040">
    <property type="component" value="Chromosome 63"/>
</dbReference>
<evidence type="ECO:0000259" key="7">
    <source>
        <dbReference type="PROSITE" id="PS51883"/>
    </source>
</evidence>
<feature type="domain" description="Obg" evidence="7">
    <location>
        <begin position="66"/>
        <end position="220"/>
    </location>
</feature>
<dbReference type="Pfam" id="PF01926">
    <property type="entry name" value="MMR_HSR1"/>
    <property type="match status" value="1"/>
</dbReference>
<reference evidence="9 10" key="1">
    <citation type="submission" date="2025-04" db="UniProtKB">
        <authorList>
            <consortium name="RefSeq"/>
        </authorList>
    </citation>
    <scope>IDENTIFICATION</scope>
    <source>
        <tissue evidence="9 10">Sperm</tissue>
    </source>
</reference>
<dbReference type="RefSeq" id="XP_032836148.1">
    <property type="nucleotide sequence ID" value="XM_032980257.1"/>
</dbReference>
<keyword evidence="4" id="KW-0342">GTP-binding</keyword>
<dbReference type="InterPro" id="IPR027417">
    <property type="entry name" value="P-loop_NTPase"/>
</dbReference>
<evidence type="ECO:0000256" key="5">
    <source>
        <dbReference type="SAM" id="MobiDB-lite"/>
    </source>
</evidence>
<dbReference type="RefSeq" id="XP_032836149.1">
    <property type="nucleotide sequence ID" value="XM_032980258.1"/>
</dbReference>
<dbReference type="KEGG" id="pmrn:116957844"/>
<feature type="domain" description="OBG-type G" evidence="6">
    <location>
        <begin position="221"/>
        <end position="400"/>
    </location>
</feature>
<dbReference type="PROSITE" id="PS51710">
    <property type="entry name" value="G_OBG"/>
    <property type="match status" value="1"/>
</dbReference>
<evidence type="ECO:0000313" key="11">
    <source>
        <dbReference type="RefSeq" id="XP_032836148.1"/>
    </source>
</evidence>
<dbReference type="NCBIfam" id="NF008956">
    <property type="entry name" value="PRK12299.1"/>
    <property type="match status" value="1"/>
</dbReference>
<dbReference type="HAMAP" id="MF_01454">
    <property type="entry name" value="GTPase_Obg"/>
    <property type="match status" value="1"/>
</dbReference>
<keyword evidence="8" id="KW-1185">Reference proteome</keyword>
<dbReference type="NCBIfam" id="TIGR02729">
    <property type="entry name" value="Obg_CgtA"/>
    <property type="match status" value="1"/>
</dbReference>
<evidence type="ECO:0000313" key="13">
    <source>
        <dbReference type="RefSeq" id="XP_032836150.1"/>
    </source>
</evidence>
<dbReference type="CTD" id="26164"/>
<evidence type="ECO:0000313" key="8">
    <source>
        <dbReference type="Proteomes" id="UP001318040"/>
    </source>
</evidence>
<organism evidence="8 11">
    <name type="scientific">Petromyzon marinus</name>
    <name type="common">Sea lamprey</name>
    <dbReference type="NCBI Taxonomy" id="7757"/>
    <lineage>
        <taxon>Eukaryota</taxon>
        <taxon>Metazoa</taxon>
        <taxon>Chordata</taxon>
        <taxon>Craniata</taxon>
        <taxon>Vertebrata</taxon>
        <taxon>Cyclostomata</taxon>
        <taxon>Hyperoartia</taxon>
        <taxon>Petromyzontiformes</taxon>
        <taxon>Petromyzontidae</taxon>
        <taxon>Petromyzon</taxon>
    </lineage>
</organism>
<dbReference type="InterPro" id="IPR036726">
    <property type="entry name" value="GTP1_OBG_dom_sf"/>
</dbReference>
<evidence type="ECO:0000313" key="10">
    <source>
        <dbReference type="RefSeq" id="XP_032836147.1"/>
    </source>
</evidence>
<dbReference type="InterPro" id="IPR045086">
    <property type="entry name" value="OBG_GTPase"/>
</dbReference>
<dbReference type="PANTHER" id="PTHR11702:SF31">
    <property type="entry name" value="MITOCHONDRIAL RIBOSOME-ASSOCIATED GTPASE 2"/>
    <property type="match status" value="1"/>
</dbReference>
<dbReference type="FunFam" id="2.70.210.12:FF:000001">
    <property type="entry name" value="GTPase Obg"/>
    <property type="match status" value="1"/>
</dbReference>
<dbReference type="SUPFAM" id="SSF52540">
    <property type="entry name" value="P-loop containing nucleoside triphosphate hydrolases"/>
    <property type="match status" value="1"/>
</dbReference>
<evidence type="ECO:0000313" key="14">
    <source>
        <dbReference type="RefSeq" id="XP_032836151.1"/>
    </source>
</evidence>
<dbReference type="Pfam" id="PF01018">
    <property type="entry name" value="GTP1_OBG"/>
    <property type="match status" value="1"/>
</dbReference>
<dbReference type="RefSeq" id="XP_032836147.1">
    <property type="nucleotide sequence ID" value="XM_032980256.1"/>
</dbReference>
<dbReference type="RefSeq" id="XP_032836146.1">
    <property type="nucleotide sequence ID" value="XM_032980255.1"/>
</dbReference>
<dbReference type="RefSeq" id="XP_032836150.1">
    <property type="nucleotide sequence ID" value="XM_032980259.1"/>
</dbReference>
<dbReference type="AlphaFoldDB" id="A0AAJ7UK16"/>
<evidence type="ECO:0000313" key="9">
    <source>
        <dbReference type="RefSeq" id="XP_032836146.1"/>
    </source>
</evidence>
<dbReference type="GO" id="GO:0000287">
    <property type="term" value="F:magnesium ion binding"/>
    <property type="evidence" value="ECO:0007669"/>
    <property type="project" value="InterPro"/>
</dbReference>
<dbReference type="PRINTS" id="PR00326">
    <property type="entry name" value="GTP1OBG"/>
</dbReference>
<dbReference type="GO" id="GO:0005525">
    <property type="term" value="F:GTP binding"/>
    <property type="evidence" value="ECO:0007669"/>
    <property type="project" value="UniProtKB-KW"/>
</dbReference>
<proteinExistence type="inferred from homology"/>
<dbReference type="Gene3D" id="2.70.210.12">
    <property type="entry name" value="GTP1/OBG domain"/>
    <property type="match status" value="1"/>
</dbReference>
<dbReference type="InterPro" id="IPR006074">
    <property type="entry name" value="GTP1-OBG_CS"/>
</dbReference>
<dbReference type="GO" id="GO:0042254">
    <property type="term" value="P:ribosome biogenesis"/>
    <property type="evidence" value="ECO:0007669"/>
    <property type="project" value="UniProtKB-UniRule"/>
</dbReference>
<dbReference type="PANTHER" id="PTHR11702">
    <property type="entry name" value="DEVELOPMENTALLY REGULATED GTP-BINDING PROTEIN-RELATED"/>
    <property type="match status" value="1"/>
</dbReference>
<dbReference type="RefSeq" id="XP_032836151.1">
    <property type="nucleotide sequence ID" value="XM_032980260.1"/>
</dbReference>
<keyword evidence="3" id="KW-0547">Nucleotide-binding</keyword>
<dbReference type="PROSITE" id="PS00905">
    <property type="entry name" value="GTP1_OBG"/>
    <property type="match status" value="1"/>
</dbReference>
<feature type="region of interest" description="Disordered" evidence="5">
    <location>
        <begin position="188"/>
        <end position="208"/>
    </location>
</feature>
<dbReference type="InterPro" id="IPR014100">
    <property type="entry name" value="GTP-bd_Obg/CgtA"/>
</dbReference>
<evidence type="ECO:0000256" key="2">
    <source>
        <dbReference type="ARBA" id="ARBA00022517"/>
    </source>
</evidence>
<evidence type="ECO:0000256" key="1">
    <source>
        <dbReference type="ARBA" id="ARBA00007699"/>
    </source>
</evidence>
<feature type="compositionally biased region" description="Polar residues" evidence="5">
    <location>
        <begin position="190"/>
        <end position="199"/>
    </location>
</feature>
<evidence type="ECO:0000256" key="4">
    <source>
        <dbReference type="ARBA" id="ARBA00023134"/>
    </source>
</evidence>